<evidence type="ECO:0000313" key="11">
    <source>
        <dbReference type="EMBL" id="KAJ8411288.1"/>
    </source>
</evidence>
<comment type="caution">
    <text evidence="11">The sequence shown here is derived from an EMBL/GenBank/DDBJ whole genome shotgun (WGS) entry which is preliminary data.</text>
</comment>
<evidence type="ECO:0000256" key="6">
    <source>
        <dbReference type="ARBA" id="ARBA00023163"/>
    </source>
</evidence>
<reference evidence="11" key="1">
    <citation type="journal article" date="2023" name="Science">
        <title>Genome structures resolve the early diversification of teleost fishes.</title>
        <authorList>
            <person name="Parey E."/>
            <person name="Louis A."/>
            <person name="Montfort J."/>
            <person name="Bouchez O."/>
            <person name="Roques C."/>
            <person name="Iampietro C."/>
            <person name="Lluch J."/>
            <person name="Castinel A."/>
            <person name="Donnadieu C."/>
            <person name="Desvignes T."/>
            <person name="Floi Bucao C."/>
            <person name="Jouanno E."/>
            <person name="Wen M."/>
            <person name="Mejri S."/>
            <person name="Dirks R."/>
            <person name="Jansen H."/>
            <person name="Henkel C."/>
            <person name="Chen W.J."/>
            <person name="Zahm M."/>
            <person name="Cabau C."/>
            <person name="Klopp C."/>
            <person name="Thompson A.W."/>
            <person name="Robinson-Rechavi M."/>
            <person name="Braasch I."/>
            <person name="Lecointre G."/>
            <person name="Bobe J."/>
            <person name="Postlethwait J.H."/>
            <person name="Berthelot C."/>
            <person name="Roest Crollius H."/>
            <person name="Guiguen Y."/>
        </authorList>
    </citation>
    <scope>NUCLEOTIDE SEQUENCE</scope>
    <source>
        <strain evidence="11">NC1722</strain>
    </source>
</reference>
<protein>
    <recommendedName>
        <fullName evidence="10">BHLH domain-containing protein</fullName>
    </recommendedName>
</protein>
<evidence type="ECO:0000313" key="12">
    <source>
        <dbReference type="Proteomes" id="UP001221898"/>
    </source>
</evidence>
<dbReference type="FunFam" id="4.10.280.10:FF:000003">
    <property type="entry name" value="microphthalmia-associated transcription factor isoform X1"/>
    <property type="match status" value="1"/>
</dbReference>
<evidence type="ECO:0000256" key="5">
    <source>
        <dbReference type="ARBA" id="ARBA00023159"/>
    </source>
</evidence>
<dbReference type="Proteomes" id="UP001221898">
    <property type="component" value="Unassembled WGS sequence"/>
</dbReference>
<name>A0AAD7SZM9_9TELE</name>
<keyword evidence="4" id="KW-0238">DNA-binding</keyword>
<evidence type="ECO:0000256" key="9">
    <source>
        <dbReference type="SAM" id="MobiDB-lite"/>
    </source>
</evidence>
<evidence type="ECO:0000256" key="4">
    <source>
        <dbReference type="ARBA" id="ARBA00023125"/>
    </source>
</evidence>
<comment type="subcellular location">
    <subcellularLocation>
        <location evidence="1">Nucleus</location>
    </subcellularLocation>
</comment>
<evidence type="ECO:0000256" key="2">
    <source>
        <dbReference type="ARBA" id="ARBA00008289"/>
    </source>
</evidence>
<dbReference type="CDD" id="cd18926">
    <property type="entry name" value="bHLHzip_MITF"/>
    <property type="match status" value="1"/>
</dbReference>
<evidence type="ECO:0000256" key="8">
    <source>
        <dbReference type="SAM" id="Coils"/>
    </source>
</evidence>
<dbReference type="SUPFAM" id="SSF47459">
    <property type="entry name" value="HLH, helix-loop-helix DNA-binding domain"/>
    <property type="match status" value="1"/>
</dbReference>
<dbReference type="Gene3D" id="4.10.280.10">
    <property type="entry name" value="Helix-loop-helix DNA-binding domain"/>
    <property type="match status" value="1"/>
</dbReference>
<keyword evidence="6" id="KW-0804">Transcription</keyword>
<proteinExistence type="inferred from homology"/>
<sequence>MTPYEEGEVVVTIALVPGQSRFGADRRPRVLPDSVTPGDGREGDMSRCCVVKVISLTEIQLLPVHTQLESPRFHPMQYLSVGSRLCGPAHAMPLSHSSHALDTMPALRHGHSGAPDNHAPLMVLGRDSEFPMDDVIDDFISLESGFKDEALVCVEPNILLQNNVPLSSSLLDLYGGDQDMTASHSQAIPGLHPALLSVKREATEPVTRVEARERQKKENHNLIEKRRRYNINYRIKELGTLIPKSNDPDMRWNKGTILKASVEYIKWLQKENKQAREMESRQRRMEQANRRLLLRIQELEIQARAHRLPSVGSSLGQAGLSSALPEPLYQEEASGQNPQRGAGGDRCDGADPFCDPLSYFTDLFSSALEQEQRPGDSLLMDGPLSPFRTDPRRAAPRPEPPTTAAAGAATAPTTEMTSDLRTPNPDPLCPSADTVVIVTIRYFHCYQTGPGRARSGAAFGCPPQGKGGG</sequence>
<keyword evidence="8" id="KW-0175">Coiled coil</keyword>
<dbReference type="PROSITE" id="PS50888">
    <property type="entry name" value="BHLH"/>
    <property type="match status" value="1"/>
</dbReference>
<dbReference type="GO" id="GO:0000981">
    <property type="term" value="F:DNA-binding transcription factor activity, RNA polymerase II-specific"/>
    <property type="evidence" value="ECO:0007669"/>
    <property type="project" value="TreeGrafter"/>
</dbReference>
<dbReference type="PANTHER" id="PTHR45776">
    <property type="entry name" value="MIP04163P"/>
    <property type="match status" value="1"/>
</dbReference>
<evidence type="ECO:0000256" key="1">
    <source>
        <dbReference type="ARBA" id="ARBA00004123"/>
    </source>
</evidence>
<dbReference type="PANTHER" id="PTHR45776:SF1">
    <property type="entry name" value="TRANSCRIPTION FACTOR EC"/>
    <property type="match status" value="1"/>
</dbReference>
<dbReference type="Pfam" id="PF00010">
    <property type="entry name" value="HLH"/>
    <property type="match status" value="1"/>
</dbReference>
<accession>A0AAD7SZM9</accession>
<evidence type="ECO:0000256" key="7">
    <source>
        <dbReference type="ARBA" id="ARBA00023242"/>
    </source>
</evidence>
<feature type="region of interest" description="Disordered" evidence="9">
    <location>
        <begin position="370"/>
        <end position="427"/>
    </location>
</feature>
<feature type="coiled-coil region" evidence="8">
    <location>
        <begin position="268"/>
        <end position="302"/>
    </location>
</feature>
<dbReference type="InterPro" id="IPR036638">
    <property type="entry name" value="HLH_DNA-bd_sf"/>
</dbReference>
<dbReference type="GO" id="GO:0046983">
    <property type="term" value="F:protein dimerization activity"/>
    <property type="evidence" value="ECO:0007669"/>
    <property type="project" value="InterPro"/>
</dbReference>
<dbReference type="EMBL" id="JAINUG010000023">
    <property type="protein sequence ID" value="KAJ8411288.1"/>
    <property type="molecule type" value="Genomic_DNA"/>
</dbReference>
<evidence type="ECO:0000256" key="3">
    <source>
        <dbReference type="ARBA" id="ARBA00023015"/>
    </source>
</evidence>
<feature type="region of interest" description="Disordered" evidence="9">
    <location>
        <begin position="327"/>
        <end position="348"/>
    </location>
</feature>
<dbReference type="GO" id="GO:0005634">
    <property type="term" value="C:nucleus"/>
    <property type="evidence" value="ECO:0007669"/>
    <property type="project" value="UniProtKB-SubCell"/>
</dbReference>
<keyword evidence="12" id="KW-1185">Reference proteome</keyword>
<keyword evidence="7" id="KW-0539">Nucleus</keyword>
<comment type="similarity">
    <text evidence="2">Belongs to the MiT/TFE family.</text>
</comment>
<gene>
    <name evidence="11" type="ORF">AAFF_G00172940</name>
</gene>
<keyword evidence="5" id="KW-0010">Activator</keyword>
<keyword evidence="3" id="KW-0805">Transcription regulation</keyword>
<dbReference type="InterPro" id="IPR011598">
    <property type="entry name" value="bHLH_dom"/>
</dbReference>
<feature type="compositionally biased region" description="Low complexity" evidence="9">
    <location>
        <begin position="402"/>
        <end position="414"/>
    </location>
</feature>
<dbReference type="SMART" id="SM00353">
    <property type="entry name" value="HLH"/>
    <property type="match status" value="1"/>
</dbReference>
<feature type="domain" description="BHLH" evidence="10">
    <location>
        <begin position="215"/>
        <end position="268"/>
    </location>
</feature>
<organism evidence="11 12">
    <name type="scientific">Aldrovandia affinis</name>
    <dbReference type="NCBI Taxonomy" id="143900"/>
    <lineage>
        <taxon>Eukaryota</taxon>
        <taxon>Metazoa</taxon>
        <taxon>Chordata</taxon>
        <taxon>Craniata</taxon>
        <taxon>Vertebrata</taxon>
        <taxon>Euteleostomi</taxon>
        <taxon>Actinopterygii</taxon>
        <taxon>Neopterygii</taxon>
        <taxon>Teleostei</taxon>
        <taxon>Notacanthiformes</taxon>
        <taxon>Halosauridae</taxon>
        <taxon>Aldrovandia</taxon>
    </lineage>
</organism>
<evidence type="ECO:0000259" key="10">
    <source>
        <dbReference type="PROSITE" id="PS50888"/>
    </source>
</evidence>
<dbReference type="GO" id="GO:0000978">
    <property type="term" value="F:RNA polymerase II cis-regulatory region sequence-specific DNA binding"/>
    <property type="evidence" value="ECO:0007669"/>
    <property type="project" value="TreeGrafter"/>
</dbReference>
<dbReference type="AlphaFoldDB" id="A0AAD7SZM9"/>